<dbReference type="PROSITE" id="PS50093">
    <property type="entry name" value="PKD"/>
    <property type="match status" value="1"/>
</dbReference>
<evidence type="ECO:0000313" key="4">
    <source>
        <dbReference type="Proteomes" id="UP000294071"/>
    </source>
</evidence>
<dbReference type="Gene3D" id="2.60.40.10">
    <property type="entry name" value="Immunoglobulins"/>
    <property type="match status" value="1"/>
</dbReference>
<sequence length="234" mass="24894">MRAAALVASAVLAVAVLPMTGVEARIADTTPPVIDSVRCECLRPYAYSTIALTATAHDDESGIASVAWVFSDGLTASGTTVQRRVVEAGTLTATVTVTDGSGNVSTGGTEVEVLANPYPPEPSYSEPTLDRVRLSPGTVSASGLTPGVPRRTRLDFRVRDDFGTTAIRVLVRNARGDRVARRDLHGLREGERSVRLRARIGGVRLPPGHYRVSVRATNDYGSAESRGLTLRVVR</sequence>
<keyword evidence="1" id="KW-0732">Signal</keyword>
<feature type="chain" id="PRO_5020363254" evidence="1">
    <location>
        <begin position="25"/>
        <end position="234"/>
    </location>
</feature>
<dbReference type="InterPro" id="IPR000601">
    <property type="entry name" value="PKD_dom"/>
</dbReference>
<dbReference type="AlphaFoldDB" id="A0A4V1RLA3"/>
<dbReference type="InterPro" id="IPR035986">
    <property type="entry name" value="PKD_dom_sf"/>
</dbReference>
<dbReference type="CDD" id="cd00146">
    <property type="entry name" value="PKD"/>
    <property type="match status" value="1"/>
</dbReference>
<comment type="caution">
    <text evidence="3">The sequence shown here is derived from an EMBL/GenBank/DDBJ whole genome shotgun (WGS) entry which is preliminary data.</text>
</comment>
<dbReference type="InterPro" id="IPR013783">
    <property type="entry name" value="Ig-like_fold"/>
</dbReference>
<dbReference type="SMART" id="SM00089">
    <property type="entry name" value="PKD"/>
    <property type="match status" value="1"/>
</dbReference>
<reference evidence="3 4" key="1">
    <citation type="submission" date="2019-01" db="EMBL/GenBank/DDBJ databases">
        <title>Novel species of Nocardioides.</title>
        <authorList>
            <person name="Liu Q."/>
            <person name="Xin Y.-H."/>
        </authorList>
    </citation>
    <scope>NUCLEOTIDE SEQUENCE [LARGE SCALE GENOMIC DNA]</scope>
    <source>
        <strain evidence="3 4">CGMCC 4.6882</strain>
    </source>
</reference>
<feature type="signal peptide" evidence="1">
    <location>
        <begin position="1"/>
        <end position="24"/>
    </location>
</feature>
<dbReference type="SUPFAM" id="SSF49299">
    <property type="entry name" value="PKD domain"/>
    <property type="match status" value="1"/>
</dbReference>
<dbReference type="OrthoDB" id="244125at2"/>
<dbReference type="Pfam" id="PF18911">
    <property type="entry name" value="PKD_4"/>
    <property type="match status" value="1"/>
</dbReference>
<feature type="domain" description="PKD" evidence="2">
    <location>
        <begin position="49"/>
        <end position="113"/>
    </location>
</feature>
<evidence type="ECO:0000259" key="2">
    <source>
        <dbReference type="PROSITE" id="PS50093"/>
    </source>
</evidence>
<dbReference type="EMBL" id="SDWT01000001">
    <property type="protein sequence ID" value="RYB95082.1"/>
    <property type="molecule type" value="Genomic_DNA"/>
</dbReference>
<evidence type="ECO:0000313" key="3">
    <source>
        <dbReference type="EMBL" id="RYB95082.1"/>
    </source>
</evidence>
<dbReference type="Proteomes" id="UP000294071">
    <property type="component" value="Unassembled WGS sequence"/>
</dbReference>
<gene>
    <name evidence="3" type="ORF">EUA93_12445</name>
</gene>
<organism evidence="3 4">
    <name type="scientific">Nocardioides oleivorans</name>
    <dbReference type="NCBI Taxonomy" id="273676"/>
    <lineage>
        <taxon>Bacteria</taxon>
        <taxon>Bacillati</taxon>
        <taxon>Actinomycetota</taxon>
        <taxon>Actinomycetes</taxon>
        <taxon>Propionibacteriales</taxon>
        <taxon>Nocardioidaceae</taxon>
        <taxon>Nocardioides</taxon>
    </lineage>
</organism>
<accession>A0A4V1RLA3</accession>
<evidence type="ECO:0000256" key="1">
    <source>
        <dbReference type="SAM" id="SignalP"/>
    </source>
</evidence>
<name>A0A4V1RLA3_9ACTN</name>
<proteinExistence type="predicted"/>
<dbReference type="InterPro" id="IPR022409">
    <property type="entry name" value="PKD/Chitinase_dom"/>
</dbReference>
<keyword evidence="4" id="KW-1185">Reference proteome</keyword>
<dbReference type="GO" id="GO:0005975">
    <property type="term" value="P:carbohydrate metabolic process"/>
    <property type="evidence" value="ECO:0007669"/>
    <property type="project" value="UniProtKB-ARBA"/>
</dbReference>
<dbReference type="RefSeq" id="WP_129400426.1">
    <property type="nucleotide sequence ID" value="NZ_SDWT01000001.1"/>
</dbReference>
<protein>
    <submittedName>
        <fullName evidence="3">PKD domain-containing protein</fullName>
    </submittedName>
</protein>